<evidence type="ECO:0000313" key="3">
    <source>
        <dbReference type="Proteomes" id="UP001558101"/>
    </source>
</evidence>
<evidence type="ECO:0000259" key="1">
    <source>
        <dbReference type="Pfam" id="PF21527"/>
    </source>
</evidence>
<reference evidence="2 3" key="1">
    <citation type="submission" date="2024-07" db="EMBL/GenBank/DDBJ databases">
        <title>Genomes of novel Serratia strains from suburban soil.</title>
        <authorList>
            <person name="Markert E.X."/>
            <person name="Severe K."/>
            <person name="Severe L."/>
            <person name="Twing K.I."/>
            <person name="Ward L.M."/>
        </authorList>
    </citation>
    <scope>NUCLEOTIDE SEQUENCE [LARGE SCALE GENOMIC DNA]</scope>
    <source>
        <strain evidence="2 3">3C-UT</strain>
    </source>
</reference>
<gene>
    <name evidence="2" type="ORF">AB4M04_11410</name>
</gene>
<comment type="caution">
    <text evidence="2">The sequence shown here is derived from an EMBL/GenBank/DDBJ whole genome shotgun (WGS) entry which is preliminary data.</text>
</comment>
<sequence>MSPFGAGGINCYAYCDGDPINISDPSGHMSAQAGVGIGLGVLGMVLGIAVPGASIAVVTGLAAIATGIASAATENSDPEASAALGRASLGLGIAGRLTGLVQMGAGRVPAKGRRKGNKIDFLLGDSQGKSLNPQLVKMEPGIVRENIMGGNSSFYRYASTPNNESAIFVSHGRFQPTRYLNGTARVEIPDGININYYVRHGETISSGNTVKTYSRLQNLSSGGGLAGILYKAPRQIKNYTLNPISEDMSLFIGEHTNRYAHDLIVPVAQTNTGDLFSLLGNHNYKTVHILGCRAYRLTANGI</sequence>
<dbReference type="EMBL" id="JBFQXQ010000001">
    <property type="protein sequence ID" value="MEX3172693.1"/>
    <property type="molecule type" value="Genomic_DNA"/>
</dbReference>
<evidence type="ECO:0000313" key="2">
    <source>
        <dbReference type="EMBL" id="MEX3172693.1"/>
    </source>
</evidence>
<dbReference type="Proteomes" id="UP001558101">
    <property type="component" value="Unassembled WGS sequence"/>
</dbReference>
<protein>
    <submittedName>
        <fullName evidence="2">Adhesin</fullName>
    </submittedName>
</protein>
<organism evidence="2 3">
    <name type="scientific">Serratia quinivorans</name>
    <dbReference type="NCBI Taxonomy" id="137545"/>
    <lineage>
        <taxon>Bacteria</taxon>
        <taxon>Pseudomonadati</taxon>
        <taxon>Pseudomonadota</taxon>
        <taxon>Gammaproteobacteria</taxon>
        <taxon>Enterobacterales</taxon>
        <taxon>Yersiniaceae</taxon>
        <taxon>Serratia</taxon>
    </lineage>
</organism>
<keyword evidence="3" id="KW-1185">Reference proteome</keyword>
<dbReference type="RefSeq" id="WP_315902209.1">
    <property type="nucleotide sequence ID" value="NZ_CAMKID010000002.1"/>
</dbReference>
<dbReference type="InterPro" id="IPR049002">
    <property type="entry name" value="Stv"/>
</dbReference>
<feature type="domain" description="Putative adhesin Stv" evidence="1">
    <location>
        <begin position="166"/>
        <end position="293"/>
    </location>
</feature>
<dbReference type="Pfam" id="PF21527">
    <property type="entry name" value="Stv"/>
    <property type="match status" value="1"/>
</dbReference>
<accession>A0ABV3UIT3</accession>
<proteinExistence type="predicted"/>
<name>A0ABV3UIT3_9GAMM</name>